<evidence type="ECO:0000313" key="8">
    <source>
        <dbReference type="Proteomes" id="UP000002357"/>
    </source>
</evidence>
<comment type="subcellular location">
    <subcellularLocation>
        <location evidence="1">Membrane</location>
        <topology evidence="1">Multi-pass membrane protein</topology>
    </subcellularLocation>
</comment>
<keyword evidence="8" id="KW-1185">Reference proteome</keyword>
<dbReference type="Proteomes" id="UP000002357">
    <property type="component" value="Chromosome"/>
</dbReference>
<feature type="transmembrane region" description="Helical" evidence="6">
    <location>
        <begin position="46"/>
        <end position="65"/>
    </location>
</feature>
<dbReference type="RefSeq" id="WP_003959237.1">
    <property type="nucleotide sequence ID" value="NZ_CM000913.1"/>
</dbReference>
<dbReference type="OrthoDB" id="265224at2"/>
<evidence type="ECO:0000256" key="6">
    <source>
        <dbReference type="SAM" id="Phobius"/>
    </source>
</evidence>
<dbReference type="Pfam" id="PF07681">
    <property type="entry name" value="DoxX"/>
    <property type="match status" value="1"/>
</dbReference>
<keyword evidence="4 6" id="KW-0472">Membrane</keyword>
<evidence type="ECO:0000256" key="1">
    <source>
        <dbReference type="ARBA" id="ARBA00004141"/>
    </source>
</evidence>
<name>E2Q5Y7_STRCL</name>
<keyword evidence="2 6" id="KW-0812">Transmembrane</keyword>
<evidence type="ECO:0000256" key="5">
    <source>
        <dbReference type="SAM" id="MobiDB-lite"/>
    </source>
</evidence>
<sequence length="192" mass="20156">MTGPIGGTSAATATRPTRLPQPGLPVRSRRALTTALGRYRPHSTTVLRVSVGLVFLWFGLMKFVPGASPAEDVATRTMNALTFGLVPADVSRPMLALFETAIGLGLVTGILLRLVLVAFFLHMAGVFSALFVLPAEMWDDRTATPTLEGQYIIKNVVLIAACLAVAVDTWCTGTAARSGTADPAHPGGHTSG</sequence>
<evidence type="ECO:0000313" key="7">
    <source>
        <dbReference type="EMBL" id="EFG05147.1"/>
    </source>
</evidence>
<organism evidence="7 8">
    <name type="scientific">Streptomyces clavuligerus</name>
    <dbReference type="NCBI Taxonomy" id="1901"/>
    <lineage>
        <taxon>Bacteria</taxon>
        <taxon>Bacillati</taxon>
        <taxon>Actinomycetota</taxon>
        <taxon>Actinomycetes</taxon>
        <taxon>Kitasatosporales</taxon>
        <taxon>Streptomycetaceae</taxon>
        <taxon>Streptomyces</taxon>
    </lineage>
</organism>
<reference evidence="7 8" key="1">
    <citation type="journal article" date="2010" name="Genome Biol. Evol.">
        <title>The sequence of a 1.8-mb bacterial linear plasmid reveals a rich evolutionary reservoir of secondary metabolic pathways.</title>
        <authorList>
            <person name="Medema M.H."/>
            <person name="Trefzer A."/>
            <person name="Kovalchuk A."/>
            <person name="van den Berg M."/>
            <person name="Mueller U."/>
            <person name="Heijne W."/>
            <person name="Wu L."/>
            <person name="Alam M.T."/>
            <person name="Ronning C.M."/>
            <person name="Nierman W.C."/>
            <person name="Bovenberg R.A.L."/>
            <person name="Breitling R."/>
            <person name="Takano E."/>
        </authorList>
    </citation>
    <scope>NUCLEOTIDE SEQUENCE [LARGE SCALE GENOMIC DNA]</scope>
    <source>
        <strain evidence="8">ATCC 27064 / DSM 738 / JCM 4710 / NBRC 13307 / NCIMB 12785 / NRRL 3585 / VKM Ac-602</strain>
    </source>
</reference>
<protein>
    <submittedName>
        <fullName evidence="7">DoxX family protein</fullName>
    </submittedName>
</protein>
<keyword evidence="3 6" id="KW-1133">Transmembrane helix</keyword>
<feature type="region of interest" description="Disordered" evidence="5">
    <location>
        <begin position="1"/>
        <end position="24"/>
    </location>
</feature>
<evidence type="ECO:0000256" key="4">
    <source>
        <dbReference type="ARBA" id="ARBA00023136"/>
    </source>
</evidence>
<dbReference type="STRING" id="1901.BB341_27385"/>
<dbReference type="InterPro" id="IPR032808">
    <property type="entry name" value="DoxX"/>
</dbReference>
<dbReference type="eggNOG" id="COG3059">
    <property type="taxonomic scope" value="Bacteria"/>
</dbReference>
<dbReference type="KEGG" id="sclf:BB341_27385"/>
<dbReference type="GO" id="GO:0016020">
    <property type="term" value="C:membrane"/>
    <property type="evidence" value="ECO:0007669"/>
    <property type="project" value="UniProtKB-SubCell"/>
</dbReference>
<gene>
    <name evidence="7" type="ORF">SCLAV_0071</name>
</gene>
<evidence type="ECO:0000256" key="3">
    <source>
        <dbReference type="ARBA" id="ARBA00022989"/>
    </source>
</evidence>
<dbReference type="AlphaFoldDB" id="E2Q5Y7"/>
<proteinExistence type="predicted"/>
<feature type="transmembrane region" description="Helical" evidence="6">
    <location>
        <begin position="110"/>
        <end position="132"/>
    </location>
</feature>
<dbReference type="EMBL" id="CM000913">
    <property type="protein sequence ID" value="EFG05147.1"/>
    <property type="molecule type" value="Genomic_DNA"/>
</dbReference>
<dbReference type="GeneID" id="93733209"/>
<evidence type="ECO:0000256" key="2">
    <source>
        <dbReference type="ARBA" id="ARBA00022692"/>
    </source>
</evidence>
<accession>E2Q5Y7</accession>